<reference evidence="3" key="1">
    <citation type="submission" date="2017-06" db="EMBL/GenBank/DDBJ databases">
        <authorList>
            <person name="Varghese N."/>
            <person name="Submissions S."/>
        </authorList>
    </citation>
    <scope>NUCLEOTIDE SEQUENCE [LARGE SCALE GENOMIC DNA]</scope>
    <source>
        <strain evidence="3">DSM 11116</strain>
    </source>
</reference>
<name>A0A212UHU2_9BACT</name>
<feature type="domain" description="MmeI-like C-terminal" evidence="1">
    <location>
        <begin position="6"/>
        <end position="85"/>
    </location>
</feature>
<gene>
    <name evidence="2" type="ORF">SAMN06265337_4339</name>
</gene>
<evidence type="ECO:0000313" key="3">
    <source>
        <dbReference type="Proteomes" id="UP000198131"/>
    </source>
</evidence>
<dbReference type="AlphaFoldDB" id="A0A212UHU2"/>
<dbReference type="Pfam" id="PF20467">
    <property type="entry name" value="MmeI_C"/>
    <property type="match status" value="1"/>
</dbReference>
<keyword evidence="3" id="KW-1185">Reference proteome</keyword>
<dbReference type="InterPro" id="IPR046818">
    <property type="entry name" value="MmeI_C"/>
</dbReference>
<feature type="non-terminal residue" evidence="2">
    <location>
        <position position="1"/>
    </location>
</feature>
<dbReference type="EMBL" id="FYEW01000007">
    <property type="protein sequence ID" value="SNC77730.1"/>
    <property type="molecule type" value="Genomic_DNA"/>
</dbReference>
<proteinExistence type="predicted"/>
<organism evidence="2 3">
    <name type="scientific">Hymenobacter gelipurpurascens</name>
    <dbReference type="NCBI Taxonomy" id="89968"/>
    <lineage>
        <taxon>Bacteria</taxon>
        <taxon>Pseudomonadati</taxon>
        <taxon>Bacteroidota</taxon>
        <taxon>Cytophagia</taxon>
        <taxon>Cytophagales</taxon>
        <taxon>Hymenobacteraceae</taxon>
        <taxon>Hymenobacter</taxon>
    </lineage>
</organism>
<sequence>PESPVDNSRKVIEDAAQAVLDARDAHSGSTLADLYDPLAMPSDLRAAHRRLDKLIDHLYRRKAFKNDTERVQCLFEKYDELNSPLALAPISPVTPKQRRNTKA</sequence>
<evidence type="ECO:0000313" key="2">
    <source>
        <dbReference type="EMBL" id="SNC77730.1"/>
    </source>
</evidence>
<dbReference type="Proteomes" id="UP000198131">
    <property type="component" value="Unassembled WGS sequence"/>
</dbReference>
<protein>
    <recommendedName>
        <fullName evidence="1">MmeI-like C-terminal domain-containing protein</fullName>
    </recommendedName>
</protein>
<accession>A0A212UHU2</accession>
<dbReference type="RefSeq" id="WP_317044132.1">
    <property type="nucleotide sequence ID" value="NZ_FYEW01000007.1"/>
</dbReference>
<evidence type="ECO:0000259" key="1">
    <source>
        <dbReference type="Pfam" id="PF20467"/>
    </source>
</evidence>